<evidence type="ECO:0000256" key="4">
    <source>
        <dbReference type="ARBA" id="ARBA00022967"/>
    </source>
</evidence>
<keyword evidence="9" id="KW-1185">Reference proteome</keyword>
<keyword evidence="2" id="KW-0547">Nucleotide-binding</keyword>
<gene>
    <name evidence="8" type="ORF">M493_06209</name>
</gene>
<dbReference type="Pfam" id="PF18269">
    <property type="entry name" value="T3SS_ATPase_C"/>
    <property type="match status" value="1"/>
</dbReference>
<evidence type="ECO:0000259" key="6">
    <source>
        <dbReference type="Pfam" id="PF00006"/>
    </source>
</evidence>
<keyword evidence="4" id="KW-1278">Translocase</keyword>
<dbReference type="Proteomes" id="UP000015500">
    <property type="component" value="Chromosome"/>
</dbReference>
<organism evidence="8 9">
    <name type="scientific">Geobacillus genomosp. 3</name>
    <dbReference type="NCBI Taxonomy" id="1921421"/>
    <lineage>
        <taxon>Bacteria</taxon>
        <taxon>Bacillati</taxon>
        <taxon>Bacillota</taxon>
        <taxon>Bacilli</taxon>
        <taxon>Bacillales</taxon>
        <taxon>Anoxybacillaceae</taxon>
        <taxon>Geobacillus</taxon>
    </lineage>
</organism>
<reference evidence="8 9" key="1">
    <citation type="journal article" date="2014" name="Genome Announc.">
        <title>Complete Genome Sequence of the Thermophilic Polychlorinated Biphenyl Degrader Geobacillus sp. Strain JF8 (NBRC 109937).</title>
        <authorList>
            <person name="Shintani M."/>
            <person name="Ohtsubo Y."/>
            <person name="Fukuda K."/>
            <person name="Hosoyama A."/>
            <person name="Ohji S."/>
            <person name="Yamazoe A."/>
            <person name="Fujita N."/>
            <person name="Nagata Y."/>
            <person name="Tsuda M."/>
            <person name="Hatta T."/>
            <person name="Kimbara K."/>
        </authorList>
    </citation>
    <scope>NUCLEOTIDE SEQUENCE [LARGE SCALE GENOMIC DNA]</scope>
    <source>
        <strain evidence="8 9">JF8</strain>
    </source>
</reference>
<feature type="domain" description="T3SS EscN ATPase C-terminal" evidence="7">
    <location>
        <begin position="79"/>
        <end position="147"/>
    </location>
</feature>
<dbReference type="KEGG" id="gjf:M493_06209"/>
<dbReference type="HOGENOM" id="CLU_022398_5_2_9"/>
<dbReference type="GO" id="GO:0005524">
    <property type="term" value="F:ATP binding"/>
    <property type="evidence" value="ECO:0007669"/>
    <property type="project" value="UniProtKB-KW"/>
</dbReference>
<accession>V5LVQ2</accession>
<dbReference type="PANTHER" id="PTHR15184">
    <property type="entry name" value="ATP SYNTHASE"/>
    <property type="match status" value="1"/>
</dbReference>
<dbReference type="InterPro" id="IPR050053">
    <property type="entry name" value="ATPase_alpha/beta_chains"/>
</dbReference>
<feature type="domain" description="ATPase F1/V1/A1 complex alpha/beta subunit nucleotide-binding" evidence="6">
    <location>
        <begin position="1"/>
        <end position="71"/>
    </location>
</feature>
<dbReference type="SUPFAM" id="SSF52540">
    <property type="entry name" value="P-loop containing nucleoside triphosphate hydrolases"/>
    <property type="match status" value="1"/>
</dbReference>
<dbReference type="InterPro" id="IPR000194">
    <property type="entry name" value="ATPase_F1/V1/A1_a/bsu_nucl-bd"/>
</dbReference>
<evidence type="ECO:0000313" key="9">
    <source>
        <dbReference type="Proteomes" id="UP000015500"/>
    </source>
</evidence>
<dbReference type="PANTHER" id="PTHR15184:SF9">
    <property type="entry name" value="SPI-1 TYPE 3 SECRETION SYSTEM ATPASE"/>
    <property type="match status" value="1"/>
</dbReference>
<evidence type="ECO:0000256" key="5">
    <source>
        <dbReference type="ARBA" id="ARBA00023310"/>
    </source>
</evidence>
<dbReference type="Gene3D" id="1.20.1270.330">
    <property type="match status" value="1"/>
</dbReference>
<evidence type="ECO:0000259" key="7">
    <source>
        <dbReference type="Pfam" id="PF18269"/>
    </source>
</evidence>
<evidence type="ECO:0000256" key="2">
    <source>
        <dbReference type="ARBA" id="ARBA00022741"/>
    </source>
</evidence>
<keyword evidence="1" id="KW-0813">Transport</keyword>
<sequence length="154" mass="17186">MFALLPKLLERAGTSDLGTITAFYTVLVDGDDMNEPIADAVRGILDGHFVLERQLANKGQYPAINVLKSVSRVMPHIISAEHREAASRLRRLLSTYIDSEDLIQIGAYKRGSSLEIDEAIQFYPQIMAFCRQEIDEKTTRAESIDALLRLMSSG</sequence>
<keyword evidence="5" id="KW-0066">ATP synthesis</keyword>
<evidence type="ECO:0000313" key="8">
    <source>
        <dbReference type="EMBL" id="AHA58133.1"/>
    </source>
</evidence>
<dbReference type="CDD" id="cd18114">
    <property type="entry name" value="ATP-synt_flagellum-secretory_path_III_C"/>
    <property type="match status" value="1"/>
</dbReference>
<dbReference type="InterPro" id="IPR027417">
    <property type="entry name" value="P-loop_NTPase"/>
</dbReference>
<dbReference type="Pfam" id="PF00006">
    <property type="entry name" value="ATP-synt_ab"/>
    <property type="match status" value="1"/>
</dbReference>
<evidence type="ECO:0000256" key="1">
    <source>
        <dbReference type="ARBA" id="ARBA00022448"/>
    </source>
</evidence>
<proteinExistence type="predicted"/>
<dbReference type="PROSITE" id="PS00152">
    <property type="entry name" value="ATPASE_ALPHA_BETA"/>
    <property type="match status" value="1"/>
</dbReference>
<dbReference type="STRING" id="1921421.M493_06209"/>
<evidence type="ECO:0000256" key="3">
    <source>
        <dbReference type="ARBA" id="ARBA00022840"/>
    </source>
</evidence>
<protein>
    <submittedName>
        <fullName evidence="8">Flagellum-specific ATP synthase</fullName>
    </submittedName>
</protein>
<keyword evidence="3" id="KW-0067">ATP-binding</keyword>
<dbReference type="GO" id="GO:0046933">
    <property type="term" value="F:proton-transporting ATP synthase activity, rotational mechanism"/>
    <property type="evidence" value="ECO:0007669"/>
    <property type="project" value="TreeGrafter"/>
</dbReference>
<dbReference type="Gene3D" id="3.40.50.300">
    <property type="entry name" value="P-loop containing nucleotide triphosphate hydrolases"/>
    <property type="match status" value="1"/>
</dbReference>
<name>V5LVQ2_GEOG3</name>
<dbReference type="AlphaFoldDB" id="V5LVQ2"/>
<dbReference type="InterPro" id="IPR020003">
    <property type="entry name" value="ATPase_a/bsu_AS"/>
</dbReference>
<dbReference type="EMBL" id="CP006254">
    <property type="protein sequence ID" value="AHA58133.1"/>
    <property type="molecule type" value="Genomic_DNA"/>
</dbReference>
<dbReference type="InterPro" id="IPR040627">
    <property type="entry name" value="T3SS_ATPase_C"/>
</dbReference>